<evidence type="ECO:0000256" key="2">
    <source>
        <dbReference type="ARBA" id="ARBA00022512"/>
    </source>
</evidence>
<proteinExistence type="predicted"/>
<dbReference type="NCBIfam" id="TIGR04131">
    <property type="entry name" value="Bac_Flav_CTERM"/>
    <property type="match status" value="1"/>
</dbReference>
<dbReference type="PANTHER" id="PTHR31018:SF3">
    <property type="entry name" value="RECEPTOR PROTEIN-TYROSINE KINASE"/>
    <property type="match status" value="1"/>
</dbReference>
<dbReference type="SUPFAM" id="SSF52058">
    <property type="entry name" value="L domain-like"/>
    <property type="match status" value="3"/>
</dbReference>
<keyword evidence="4 7" id="KW-0732">Signal</keyword>
<dbReference type="Proteomes" id="UP000321080">
    <property type="component" value="Unassembled WGS sequence"/>
</dbReference>
<evidence type="ECO:0000256" key="7">
    <source>
        <dbReference type="SAM" id="SignalP"/>
    </source>
</evidence>
<dbReference type="RefSeq" id="WP_147768874.1">
    <property type="nucleotide sequence ID" value="NZ_VRKQ01000010.1"/>
</dbReference>
<accession>A0A5C7GIG5</accession>
<comment type="caution">
    <text evidence="8">The sequence shown here is derived from an EMBL/GenBank/DDBJ whole genome shotgun (WGS) entry which is preliminary data.</text>
</comment>
<dbReference type="InterPro" id="IPR036941">
    <property type="entry name" value="Rcpt_L-dom_sf"/>
</dbReference>
<gene>
    <name evidence="8" type="ORF">FUA22_12600</name>
</gene>
<dbReference type="InterPro" id="IPR051648">
    <property type="entry name" value="CWI-Assembly_Regulator"/>
</dbReference>
<dbReference type="GO" id="GO:0030313">
    <property type="term" value="C:cell envelope"/>
    <property type="evidence" value="ECO:0007669"/>
    <property type="project" value="UniProtKB-SubCell"/>
</dbReference>
<keyword evidence="5" id="KW-0325">Glycoprotein</keyword>
<feature type="signal peptide" evidence="7">
    <location>
        <begin position="1"/>
        <end position="20"/>
    </location>
</feature>
<keyword evidence="3" id="KW-0964">Secreted</keyword>
<evidence type="ECO:0000256" key="3">
    <source>
        <dbReference type="ARBA" id="ARBA00022525"/>
    </source>
</evidence>
<evidence type="ECO:0000256" key="6">
    <source>
        <dbReference type="SAM" id="MobiDB-lite"/>
    </source>
</evidence>
<evidence type="ECO:0000313" key="8">
    <source>
        <dbReference type="EMBL" id="TXG37386.1"/>
    </source>
</evidence>
<evidence type="ECO:0000313" key="9">
    <source>
        <dbReference type="Proteomes" id="UP000321080"/>
    </source>
</evidence>
<dbReference type="PANTHER" id="PTHR31018">
    <property type="entry name" value="SPORULATION-SPECIFIC PROTEIN-RELATED"/>
    <property type="match status" value="1"/>
</dbReference>
<dbReference type="Gene3D" id="3.80.20.20">
    <property type="entry name" value="Receptor L-domain"/>
    <property type="match status" value="3"/>
</dbReference>
<keyword evidence="2" id="KW-0134">Cell wall</keyword>
<organism evidence="8 9">
    <name type="scientific">Seonamhaeicola maritimus</name>
    <dbReference type="NCBI Taxonomy" id="2591822"/>
    <lineage>
        <taxon>Bacteria</taxon>
        <taxon>Pseudomonadati</taxon>
        <taxon>Bacteroidota</taxon>
        <taxon>Flavobacteriia</taxon>
        <taxon>Flavobacteriales</taxon>
        <taxon>Flavobacteriaceae</taxon>
    </lineage>
</organism>
<dbReference type="Pfam" id="PF13585">
    <property type="entry name" value="CHU_C"/>
    <property type="match status" value="1"/>
</dbReference>
<sequence length="836" mass="92136">MNLKHFFIIIIFNVCHFALAQCPSGNIFLFTQEEVNNMVRDYPNCEIITGDLIIADDIDDISGINKVKRIEGSLVIRDTRITSILNFKDVNFILGDFYLEHNANLESIEGINKLTNVGGDLVLATEEGGLKSISGFNSLERIGGNFTVSQNQDLISFQGFSNLVNAEGWFTISNNMKLPSIPGFNQLKLINNDFTIQNNDELTHINGFNKLERINRSFTVKDNILLTSLSGFSQLSEVIFEMELNGIALSSIPDFNSLITLGGGLYINNTALSSINAFNNLNVIGDINPALGYLFISENNSLTDIYGFSNLQNLEGEFKVDSNNVLYSINGFSNLIQVGALNIYNNMSLPNLNGLSSLIKVGGLNSNGIYIRANPALTDCSEICNLLQNGDILGRVDIADNPSKCSSDIEIIDDCNPDFDNDGVVNIDDLDDDNDGILDSVEQNGDIGRDTDEDGYPDHRDLDSDNDGCFDVIEAGFNDDDANGSLGDIPDTVDSEGLIIGELTGYTIPLDLDNDGILDFRQYNVQNAGENGTITICPYDLPVDLFDVLGDDADVGGYWIPSLSGGVGVFDPSLDTSGIYTYVIPNGVCGNQTATVSVILKDPDENTNDYIRLEVCYKNASFNLLNILDDTMASGGHWIPQLASGSDMFNPSVDQSGIYTYEVTTNELCGKQTSSVSVNITGLFPIKNYNIKTSSYEVSNFIEVIVDSDLHLEYSIDGINYQLNNRFDNLNSGVFNVYAQEVHGCGYIEDVITILDFPKFFTPNGDGVNDEWRLEGEKNIKVYIYDRYGKLLNILSSNNKVWDGTFNGINLPADDYWFKAVFSDNKTRIDNFTLKR</sequence>
<protein>
    <submittedName>
        <fullName evidence="8">T9SS type B sorting domain-containing protein</fullName>
    </submittedName>
</protein>
<feature type="region of interest" description="Disordered" evidence="6">
    <location>
        <begin position="440"/>
        <end position="463"/>
    </location>
</feature>
<evidence type="ECO:0000256" key="1">
    <source>
        <dbReference type="ARBA" id="ARBA00004191"/>
    </source>
</evidence>
<dbReference type="InterPro" id="IPR026341">
    <property type="entry name" value="T9SS_type_B"/>
</dbReference>
<dbReference type="AlphaFoldDB" id="A0A5C7GIG5"/>
<evidence type="ECO:0000256" key="4">
    <source>
        <dbReference type="ARBA" id="ARBA00022729"/>
    </source>
</evidence>
<feature type="chain" id="PRO_5022722290" evidence="7">
    <location>
        <begin position="21"/>
        <end position="836"/>
    </location>
</feature>
<evidence type="ECO:0000256" key="5">
    <source>
        <dbReference type="ARBA" id="ARBA00023180"/>
    </source>
</evidence>
<reference evidence="8 9" key="1">
    <citation type="submission" date="2019-08" db="EMBL/GenBank/DDBJ databases">
        <title>Seonamhaeicola sediminis sp. nov., isolated from marine sediment.</title>
        <authorList>
            <person name="Cao W.R."/>
        </authorList>
    </citation>
    <scope>NUCLEOTIDE SEQUENCE [LARGE SCALE GENOMIC DNA]</scope>
    <source>
        <strain evidence="8 9">1505</strain>
    </source>
</reference>
<name>A0A5C7GIG5_9FLAO</name>
<keyword evidence="9" id="KW-1185">Reference proteome</keyword>
<dbReference type="OrthoDB" id="9765926at2"/>
<comment type="subcellular location">
    <subcellularLocation>
        <location evidence="1">Secreted</location>
        <location evidence="1">Cell wall</location>
    </subcellularLocation>
</comment>
<dbReference type="EMBL" id="VRKQ01000010">
    <property type="protein sequence ID" value="TXG37386.1"/>
    <property type="molecule type" value="Genomic_DNA"/>
</dbReference>